<protein>
    <submittedName>
        <fullName evidence="2">Uncharacterized protein</fullName>
    </submittedName>
</protein>
<reference evidence="2 3" key="1">
    <citation type="submission" date="2019-10" db="EMBL/GenBank/DDBJ databases">
        <authorList>
            <person name="Palmer J.M."/>
        </authorList>
    </citation>
    <scope>NUCLEOTIDE SEQUENCE [LARGE SCALE GENOMIC DNA]</scope>
    <source>
        <strain evidence="2 3">TWF718</strain>
    </source>
</reference>
<feature type="region of interest" description="Disordered" evidence="1">
    <location>
        <begin position="1"/>
        <end position="157"/>
    </location>
</feature>
<comment type="caution">
    <text evidence="2">The sequence shown here is derived from an EMBL/GenBank/DDBJ whole genome shotgun (WGS) entry which is preliminary data.</text>
</comment>
<dbReference type="AlphaFoldDB" id="A0AAN8RBQ6"/>
<accession>A0AAN8RBQ6</accession>
<feature type="compositionally biased region" description="Low complexity" evidence="1">
    <location>
        <begin position="225"/>
        <end position="248"/>
    </location>
</feature>
<proteinExistence type="predicted"/>
<sequence>MSGRGDPKAYMTPHARGEGGPGESMPTASRDHSPTKSKGRQSRQGFSRPPTRQERPPTRQERPPSRQERPPTGQERPPSRPEWPPIRQERPPSRHDKTPNQGRPPSRQNRDRRPKGDAALRLSRKEIGTLLAGAKKKADPDQESPPKSPDIGLRPHSRFGLRAVIPCMIPGPKNSSRSEQFLNSHLNTIPRPERARNAPLRTNTPSRGPQMPALLPVSPDQSNIDGPSFISPSSGSSLPPDSTDPVTS</sequence>
<feature type="compositionally biased region" description="Basic and acidic residues" evidence="1">
    <location>
        <begin position="108"/>
        <end position="127"/>
    </location>
</feature>
<feature type="compositionally biased region" description="Polar residues" evidence="1">
    <location>
        <begin position="173"/>
        <end position="187"/>
    </location>
</feature>
<dbReference type="EMBL" id="JAVHNR010000006">
    <property type="protein sequence ID" value="KAK6339936.1"/>
    <property type="molecule type" value="Genomic_DNA"/>
</dbReference>
<keyword evidence="3" id="KW-1185">Reference proteome</keyword>
<gene>
    <name evidence="2" type="ORF">TWF718_009325</name>
</gene>
<dbReference type="Proteomes" id="UP001313282">
    <property type="component" value="Unassembled WGS sequence"/>
</dbReference>
<feature type="region of interest" description="Disordered" evidence="1">
    <location>
        <begin position="170"/>
        <end position="248"/>
    </location>
</feature>
<evidence type="ECO:0000256" key="1">
    <source>
        <dbReference type="SAM" id="MobiDB-lite"/>
    </source>
</evidence>
<evidence type="ECO:0000313" key="2">
    <source>
        <dbReference type="EMBL" id="KAK6339936.1"/>
    </source>
</evidence>
<evidence type="ECO:0000313" key="3">
    <source>
        <dbReference type="Proteomes" id="UP001313282"/>
    </source>
</evidence>
<feature type="compositionally biased region" description="Basic and acidic residues" evidence="1">
    <location>
        <begin position="51"/>
        <end position="69"/>
    </location>
</feature>
<organism evidence="2 3">
    <name type="scientific">Orbilia javanica</name>
    <dbReference type="NCBI Taxonomy" id="47235"/>
    <lineage>
        <taxon>Eukaryota</taxon>
        <taxon>Fungi</taxon>
        <taxon>Dikarya</taxon>
        <taxon>Ascomycota</taxon>
        <taxon>Pezizomycotina</taxon>
        <taxon>Orbiliomycetes</taxon>
        <taxon>Orbiliales</taxon>
        <taxon>Orbiliaceae</taxon>
        <taxon>Orbilia</taxon>
    </lineage>
</organism>
<name>A0AAN8RBQ6_9PEZI</name>
<feature type="compositionally biased region" description="Basic and acidic residues" evidence="1">
    <location>
        <begin position="87"/>
        <end position="98"/>
    </location>
</feature>